<dbReference type="Proteomes" id="UP000041254">
    <property type="component" value="Unassembled WGS sequence"/>
</dbReference>
<feature type="domain" description="CPW-WPC" evidence="2">
    <location>
        <begin position="186"/>
        <end position="245"/>
    </location>
</feature>
<sequence length="425" mass="45951">MSASGGGEPLSSVTSHLFTGLLLSTGGLTPSEARQMALSAVSEAARDEGLPDPDSLMDSAGNEPDYQTMCPADWIDQGDGKHCIAPATYTGSCNGNDDFSLFTPRTKNDHEERCGTQWPKTGAKCARDYSYSCPQGWVSVGGERCRAPPTYRGPCIREADFTGHDERLKAVWASECGVSWPCRVACEPDFSIMCPLGWAEVNDTHCTAPAYYRGRCGATQPVGLLSDEEKHIFMHACEVEWPCDDRQHMDLTHKCPLGWTSASDSTAACTAPPHYKGPCASTLITADVDQEGKYRLAVRCHLMWPPRAACDYDFTAECPLGWRKPRGSLLCLPTDTVYSGPCATRVDFSSFTPQMKAAWAAACNAPFPCRAFIPPQPSKRPARPVSTRVSLPDIDGPIRASDGAIIPPNVSSVPPQLPSEGDYDA</sequence>
<feature type="non-terminal residue" evidence="3">
    <location>
        <position position="425"/>
    </location>
</feature>
<dbReference type="InterPro" id="IPR006387">
    <property type="entry name" value="CPW_WPC_dom"/>
</dbReference>
<feature type="domain" description="CPW-WPC" evidence="2">
    <location>
        <begin position="249"/>
        <end position="308"/>
    </location>
</feature>
<dbReference type="OrthoDB" id="365677at2759"/>
<evidence type="ECO:0000313" key="4">
    <source>
        <dbReference type="Proteomes" id="UP000041254"/>
    </source>
</evidence>
<dbReference type="NCBIfam" id="TIGR01492">
    <property type="entry name" value="CPW_WPC"/>
    <property type="match status" value="5"/>
</dbReference>
<accession>A0A0G4GQU3</accession>
<dbReference type="InParanoid" id="A0A0G4GQU3"/>
<feature type="domain" description="CPW-WPC" evidence="2">
    <location>
        <begin position="310"/>
        <end position="371"/>
    </location>
</feature>
<evidence type="ECO:0000313" key="3">
    <source>
        <dbReference type="EMBL" id="CEM32822.1"/>
    </source>
</evidence>
<evidence type="ECO:0000259" key="2">
    <source>
        <dbReference type="SMART" id="SM01099"/>
    </source>
</evidence>
<dbReference type="Pfam" id="PF09717">
    <property type="entry name" value="CPW_WPC"/>
    <property type="match status" value="5"/>
</dbReference>
<dbReference type="PhylomeDB" id="A0A0G4GQU3"/>
<evidence type="ECO:0000256" key="1">
    <source>
        <dbReference type="SAM" id="MobiDB-lite"/>
    </source>
</evidence>
<keyword evidence="4" id="KW-1185">Reference proteome</keyword>
<dbReference type="VEuPathDB" id="CryptoDB:Vbra_4578"/>
<organism evidence="3 4">
    <name type="scientific">Vitrella brassicaformis (strain CCMP3155)</name>
    <dbReference type="NCBI Taxonomy" id="1169540"/>
    <lineage>
        <taxon>Eukaryota</taxon>
        <taxon>Sar</taxon>
        <taxon>Alveolata</taxon>
        <taxon>Colpodellida</taxon>
        <taxon>Vitrellaceae</taxon>
        <taxon>Vitrella</taxon>
    </lineage>
</organism>
<feature type="domain" description="CPW-WPC" evidence="2">
    <location>
        <begin position="63"/>
        <end position="122"/>
    </location>
</feature>
<reference evidence="3 4" key="1">
    <citation type="submission" date="2014-11" db="EMBL/GenBank/DDBJ databases">
        <authorList>
            <person name="Zhu J."/>
            <person name="Qi W."/>
            <person name="Song R."/>
        </authorList>
    </citation>
    <scope>NUCLEOTIDE SEQUENCE [LARGE SCALE GENOMIC DNA]</scope>
</reference>
<feature type="region of interest" description="Disordered" evidence="1">
    <location>
        <begin position="377"/>
        <end position="425"/>
    </location>
</feature>
<dbReference type="SMART" id="SM01099">
    <property type="entry name" value="CPW_WPC"/>
    <property type="match status" value="5"/>
</dbReference>
<dbReference type="EMBL" id="CDMY01000765">
    <property type="protein sequence ID" value="CEM32822.1"/>
    <property type="molecule type" value="Genomic_DNA"/>
</dbReference>
<name>A0A0G4GQU3_VITBC</name>
<gene>
    <name evidence="3" type="ORF">Vbra_4578</name>
</gene>
<feature type="region of interest" description="Disordered" evidence="1">
    <location>
        <begin position="38"/>
        <end position="69"/>
    </location>
</feature>
<dbReference type="AlphaFoldDB" id="A0A0G4GQU3"/>
<feature type="domain" description="CPW-WPC" evidence="2">
    <location>
        <begin position="125"/>
        <end position="184"/>
    </location>
</feature>
<protein>
    <recommendedName>
        <fullName evidence="2">CPW-WPC domain-containing protein</fullName>
    </recommendedName>
</protein>
<proteinExistence type="predicted"/>